<name>A0A238LBB7_9RHOB</name>
<dbReference type="EMBL" id="FXZK01000001">
    <property type="protein sequence ID" value="SMY06853.1"/>
    <property type="molecule type" value="Genomic_DNA"/>
</dbReference>
<dbReference type="GO" id="GO:0008168">
    <property type="term" value="F:methyltransferase activity"/>
    <property type="evidence" value="ECO:0007669"/>
    <property type="project" value="UniProtKB-KW"/>
</dbReference>
<feature type="domain" description="Methyltransferase small" evidence="3">
    <location>
        <begin position="45"/>
        <end position="138"/>
    </location>
</feature>
<evidence type="ECO:0000256" key="2">
    <source>
        <dbReference type="ARBA" id="ARBA00022691"/>
    </source>
</evidence>
<organism evidence="4 5">
    <name type="scientific">Flavimaricola marinus</name>
    <dbReference type="NCBI Taxonomy" id="1819565"/>
    <lineage>
        <taxon>Bacteria</taxon>
        <taxon>Pseudomonadati</taxon>
        <taxon>Pseudomonadota</taxon>
        <taxon>Alphaproteobacteria</taxon>
        <taxon>Rhodobacterales</taxon>
        <taxon>Paracoccaceae</taxon>
        <taxon>Flavimaricola</taxon>
    </lineage>
</organism>
<dbReference type="Proteomes" id="UP000201613">
    <property type="component" value="Unassembled WGS sequence"/>
</dbReference>
<reference evidence="4 5" key="1">
    <citation type="submission" date="2017-05" db="EMBL/GenBank/DDBJ databases">
        <authorList>
            <person name="Song R."/>
            <person name="Chenine A.L."/>
            <person name="Ruprecht R.M."/>
        </authorList>
    </citation>
    <scope>NUCLEOTIDE SEQUENCE [LARGE SCALE GENOMIC DNA]</scope>
    <source>
        <strain evidence="4 5">CECT 8899</strain>
    </source>
</reference>
<proteinExistence type="predicted"/>
<dbReference type="SUPFAM" id="SSF53335">
    <property type="entry name" value="S-adenosyl-L-methionine-dependent methyltransferases"/>
    <property type="match status" value="1"/>
</dbReference>
<dbReference type="GO" id="GO:0032259">
    <property type="term" value="P:methylation"/>
    <property type="evidence" value="ECO:0007669"/>
    <property type="project" value="UniProtKB-KW"/>
</dbReference>
<keyword evidence="5" id="KW-1185">Reference proteome</keyword>
<protein>
    <submittedName>
        <fullName evidence="4">N5-glutamine S-adenosyl-L-methionine-dependent methyltransferase</fullName>
    </submittedName>
</protein>
<evidence type="ECO:0000256" key="1">
    <source>
        <dbReference type="ARBA" id="ARBA00022603"/>
    </source>
</evidence>
<dbReference type="Pfam" id="PF05175">
    <property type="entry name" value="MTS"/>
    <property type="match status" value="1"/>
</dbReference>
<evidence type="ECO:0000313" key="5">
    <source>
        <dbReference type="Proteomes" id="UP000201613"/>
    </source>
</evidence>
<gene>
    <name evidence="4" type="ORF">LOM8899_00983</name>
</gene>
<dbReference type="CDD" id="cd02440">
    <property type="entry name" value="AdoMet_MTases"/>
    <property type="match status" value="1"/>
</dbReference>
<dbReference type="InterPro" id="IPR029063">
    <property type="entry name" value="SAM-dependent_MTases_sf"/>
</dbReference>
<evidence type="ECO:0000313" key="4">
    <source>
        <dbReference type="EMBL" id="SMY06853.1"/>
    </source>
</evidence>
<dbReference type="InterPro" id="IPR007848">
    <property type="entry name" value="Small_mtfrase_dom"/>
</dbReference>
<accession>A0A238LBB7</accession>
<sequence>MRPSGPCGTMTSISGDNLTQDAFLGGRVQLLQPRKGYRAGIDPVLLAAAVPATSGELVLELGCGVGAALFCLGARVPGLTLAGIEVQPDYAELARQNAALNGMEAQIHTCDLRQLPGDLRNTCFHHVLANPPYYDRTKGSPAPDSGRDMALGGDTPMADWVETAARRLRPKGWLTLIQKADRLGEILTAATARLGSITVLPIAGRDGRDADRVIVQARKDGRAPLRLLAPLVLHTGPAHLRDGDDYGPFIRSILREGAALPRPR</sequence>
<evidence type="ECO:0000259" key="3">
    <source>
        <dbReference type="Pfam" id="PF05175"/>
    </source>
</evidence>
<dbReference type="InterPro" id="IPR050210">
    <property type="entry name" value="tRNA_Adenine-N(6)_MTase"/>
</dbReference>
<keyword evidence="2" id="KW-0949">S-adenosyl-L-methionine</keyword>
<dbReference type="PANTHER" id="PTHR47739">
    <property type="entry name" value="TRNA1(VAL) (ADENINE(37)-N6)-METHYLTRANSFERASE"/>
    <property type="match status" value="1"/>
</dbReference>
<keyword evidence="1 4" id="KW-0489">Methyltransferase</keyword>
<dbReference type="Gene3D" id="3.40.50.150">
    <property type="entry name" value="Vaccinia Virus protein VP39"/>
    <property type="match status" value="1"/>
</dbReference>
<keyword evidence="4" id="KW-0808">Transferase</keyword>
<dbReference type="PANTHER" id="PTHR47739:SF1">
    <property type="entry name" value="TRNA1(VAL) (ADENINE(37)-N6)-METHYLTRANSFERASE"/>
    <property type="match status" value="1"/>
</dbReference>
<dbReference type="AlphaFoldDB" id="A0A238LBB7"/>